<dbReference type="PANTHER" id="PTHR48472:SF1">
    <property type="entry name" value="TC1-LIKE TRANSPOSASE DDE DOMAIN-CONTAINING PROTEIN"/>
    <property type="match status" value="1"/>
</dbReference>
<accession>A0A9P6NBI5</accession>
<proteinExistence type="predicted"/>
<reference evidence="1" key="1">
    <citation type="submission" date="2013-11" db="EMBL/GenBank/DDBJ databases">
        <title>Genome sequence of the fusiform rust pathogen reveals effectors for host alternation and coevolution with pine.</title>
        <authorList>
            <consortium name="DOE Joint Genome Institute"/>
            <person name="Smith K."/>
            <person name="Pendleton A."/>
            <person name="Kubisiak T."/>
            <person name="Anderson C."/>
            <person name="Salamov A."/>
            <person name="Aerts A."/>
            <person name="Riley R."/>
            <person name="Clum A."/>
            <person name="Lindquist E."/>
            <person name="Ence D."/>
            <person name="Campbell M."/>
            <person name="Kronenberg Z."/>
            <person name="Feau N."/>
            <person name="Dhillon B."/>
            <person name="Hamelin R."/>
            <person name="Burleigh J."/>
            <person name="Smith J."/>
            <person name="Yandell M."/>
            <person name="Nelson C."/>
            <person name="Grigoriev I."/>
            <person name="Davis J."/>
        </authorList>
    </citation>
    <scope>NUCLEOTIDE SEQUENCE</scope>
    <source>
        <strain evidence="1">G11</strain>
    </source>
</reference>
<gene>
    <name evidence="1" type="ORF">CROQUDRAFT_689017</name>
</gene>
<organism evidence="1 2">
    <name type="scientific">Cronartium quercuum f. sp. fusiforme G11</name>
    <dbReference type="NCBI Taxonomy" id="708437"/>
    <lineage>
        <taxon>Eukaryota</taxon>
        <taxon>Fungi</taxon>
        <taxon>Dikarya</taxon>
        <taxon>Basidiomycota</taxon>
        <taxon>Pucciniomycotina</taxon>
        <taxon>Pucciniomycetes</taxon>
        <taxon>Pucciniales</taxon>
        <taxon>Coleosporiaceae</taxon>
        <taxon>Cronartium</taxon>
    </lineage>
</organism>
<comment type="caution">
    <text evidence="1">The sequence shown here is derived from an EMBL/GenBank/DDBJ whole genome shotgun (WGS) entry which is preliminary data.</text>
</comment>
<dbReference type="Proteomes" id="UP000886653">
    <property type="component" value="Unassembled WGS sequence"/>
</dbReference>
<dbReference type="PANTHER" id="PTHR48472">
    <property type="entry name" value="TC1-LIKE TRANSPOSASE DDE DOMAIN-CONTAINING PROTEIN"/>
    <property type="match status" value="1"/>
</dbReference>
<evidence type="ECO:0000313" key="2">
    <source>
        <dbReference type="Proteomes" id="UP000886653"/>
    </source>
</evidence>
<dbReference type="OrthoDB" id="3264182at2759"/>
<sequence>MMTFVTQEPALFLDKIHKNVYDETGVLASPAVINWELREHLQLTLKKAGVSNLLKNLHAEAVFMHQMAEIPSEFFIFTDKSAICNQDLL</sequence>
<dbReference type="EMBL" id="MU167419">
    <property type="protein sequence ID" value="KAG0140795.1"/>
    <property type="molecule type" value="Genomic_DNA"/>
</dbReference>
<protein>
    <submittedName>
        <fullName evidence="1">Uncharacterized protein</fullName>
    </submittedName>
</protein>
<evidence type="ECO:0000313" key="1">
    <source>
        <dbReference type="EMBL" id="KAG0140795.1"/>
    </source>
</evidence>
<name>A0A9P6NBI5_9BASI</name>
<dbReference type="AlphaFoldDB" id="A0A9P6NBI5"/>
<keyword evidence="2" id="KW-1185">Reference proteome</keyword>